<evidence type="ECO:0000313" key="3">
    <source>
        <dbReference type="Proteomes" id="UP000060787"/>
    </source>
</evidence>
<protein>
    <submittedName>
        <fullName evidence="2">Uncharacterized protein</fullName>
    </submittedName>
</protein>
<dbReference type="InterPro" id="IPR010982">
    <property type="entry name" value="Lambda_DNA-bd_dom_sf"/>
</dbReference>
<evidence type="ECO:0000313" key="2">
    <source>
        <dbReference type="EMBL" id="ALN79479.1"/>
    </source>
</evidence>
<dbReference type="EMBL" id="CP011129">
    <property type="protein sequence ID" value="ALN79479.1"/>
    <property type="molecule type" value="Genomic_DNA"/>
</dbReference>
<reference evidence="2 3" key="1">
    <citation type="journal article" date="2015" name="BMC Genomics">
        <title>Comparative genomics and metabolic profiling of the genus Lysobacter.</title>
        <authorList>
            <person name="de Bruijn I."/>
            <person name="Cheng X."/>
            <person name="de Jager V."/>
            <person name="Exposito R.G."/>
            <person name="Watrous J."/>
            <person name="Patel N."/>
            <person name="Postma J."/>
            <person name="Dorrestein P.C."/>
            <person name="Kobayashi D."/>
            <person name="Raaijmakers J.M."/>
        </authorList>
    </citation>
    <scope>NUCLEOTIDE SEQUENCE [LARGE SCALE GENOMIC DNA]</scope>
    <source>
        <strain evidence="2 3">76</strain>
    </source>
</reference>
<organism evidence="2 3">
    <name type="scientific">Lysobacter antibioticus</name>
    <dbReference type="NCBI Taxonomy" id="84531"/>
    <lineage>
        <taxon>Bacteria</taxon>
        <taxon>Pseudomonadati</taxon>
        <taxon>Pseudomonadota</taxon>
        <taxon>Gammaproteobacteria</taxon>
        <taxon>Lysobacterales</taxon>
        <taxon>Lysobacteraceae</taxon>
        <taxon>Lysobacter</taxon>
    </lineage>
</organism>
<proteinExistence type="predicted"/>
<gene>
    <name evidence="2" type="ORF">LA76x_1322</name>
</gene>
<keyword evidence="3" id="KW-1185">Reference proteome</keyword>
<dbReference type="GO" id="GO:0003677">
    <property type="term" value="F:DNA binding"/>
    <property type="evidence" value="ECO:0007669"/>
    <property type="project" value="InterPro"/>
</dbReference>
<dbReference type="PATRIC" id="fig|84531.8.peg.1349"/>
<sequence length="75" mass="8121">MDTLRAYLSNLSPAEQADYAKRAGTSIGYLRKALSIGQRFDGALARRLDEESAGQVQRHDLRPDIFGDAPAGEAA</sequence>
<dbReference type="KEGG" id="lab:LA76x_1322"/>
<name>A0A0S2F7E9_LYSAN</name>
<dbReference type="Gene3D" id="1.10.260.40">
    <property type="entry name" value="lambda repressor-like DNA-binding domains"/>
    <property type="match status" value="1"/>
</dbReference>
<accession>A0A0S2F7E9</accession>
<evidence type="ECO:0000256" key="1">
    <source>
        <dbReference type="SAM" id="MobiDB-lite"/>
    </source>
</evidence>
<feature type="region of interest" description="Disordered" evidence="1">
    <location>
        <begin position="51"/>
        <end position="75"/>
    </location>
</feature>
<dbReference type="Proteomes" id="UP000060787">
    <property type="component" value="Chromosome"/>
</dbReference>
<dbReference type="RefSeq" id="WP_057917061.1">
    <property type="nucleotide sequence ID" value="NZ_CP011129.1"/>
</dbReference>
<dbReference type="AlphaFoldDB" id="A0A0S2F7E9"/>